<accession>A0A5C6B6A1</accession>
<keyword evidence="4" id="KW-1185">Reference proteome</keyword>
<protein>
    <submittedName>
        <fullName evidence="3">Uncharacterized protein</fullName>
    </submittedName>
</protein>
<dbReference type="AlphaFoldDB" id="A0A5C6B6A1"/>
<dbReference type="RefSeq" id="WP_146517698.1">
    <property type="nucleotide sequence ID" value="NZ_CP151726.1"/>
</dbReference>
<name>A0A5C6B6A1_9BACT</name>
<dbReference type="Proteomes" id="UP000320176">
    <property type="component" value="Unassembled WGS sequence"/>
</dbReference>
<evidence type="ECO:0000256" key="1">
    <source>
        <dbReference type="SAM" id="MobiDB-lite"/>
    </source>
</evidence>
<dbReference type="EMBL" id="SJPN01000001">
    <property type="protein sequence ID" value="TWU07478.1"/>
    <property type="molecule type" value="Genomic_DNA"/>
</dbReference>
<proteinExistence type="predicted"/>
<evidence type="ECO:0000313" key="4">
    <source>
        <dbReference type="Proteomes" id="UP000320176"/>
    </source>
</evidence>
<keyword evidence="2" id="KW-1133">Transmembrane helix</keyword>
<organism evidence="3 4">
    <name type="scientific">Stieleria varia</name>
    <dbReference type="NCBI Taxonomy" id="2528005"/>
    <lineage>
        <taxon>Bacteria</taxon>
        <taxon>Pseudomonadati</taxon>
        <taxon>Planctomycetota</taxon>
        <taxon>Planctomycetia</taxon>
        <taxon>Pirellulales</taxon>
        <taxon>Pirellulaceae</taxon>
        <taxon>Stieleria</taxon>
    </lineage>
</organism>
<evidence type="ECO:0000313" key="3">
    <source>
        <dbReference type="EMBL" id="TWU07478.1"/>
    </source>
</evidence>
<sequence length="77" mass="8450">MVLALNLFGRGAGRGLARFFQMVMDGEPIALAIVGVLVLVLLVWGGITLYNHAITPESSMSDDDLTSEEKRLLDRFK</sequence>
<feature type="compositionally biased region" description="Basic and acidic residues" evidence="1">
    <location>
        <begin position="67"/>
        <end position="77"/>
    </location>
</feature>
<comment type="caution">
    <text evidence="3">The sequence shown here is derived from an EMBL/GenBank/DDBJ whole genome shotgun (WGS) entry which is preliminary data.</text>
</comment>
<feature type="region of interest" description="Disordered" evidence="1">
    <location>
        <begin position="57"/>
        <end position="77"/>
    </location>
</feature>
<keyword evidence="2" id="KW-0472">Membrane</keyword>
<reference evidence="3 4" key="1">
    <citation type="submission" date="2019-02" db="EMBL/GenBank/DDBJ databases">
        <title>Deep-cultivation of Planctomycetes and their phenomic and genomic characterization uncovers novel biology.</title>
        <authorList>
            <person name="Wiegand S."/>
            <person name="Jogler M."/>
            <person name="Boedeker C."/>
            <person name="Pinto D."/>
            <person name="Vollmers J."/>
            <person name="Rivas-Marin E."/>
            <person name="Kohn T."/>
            <person name="Peeters S.H."/>
            <person name="Heuer A."/>
            <person name="Rast P."/>
            <person name="Oberbeckmann S."/>
            <person name="Bunk B."/>
            <person name="Jeske O."/>
            <person name="Meyerdierks A."/>
            <person name="Storesund J.E."/>
            <person name="Kallscheuer N."/>
            <person name="Luecker S."/>
            <person name="Lage O.M."/>
            <person name="Pohl T."/>
            <person name="Merkel B.J."/>
            <person name="Hornburger P."/>
            <person name="Mueller R.-W."/>
            <person name="Bruemmer F."/>
            <person name="Labrenz M."/>
            <person name="Spormann A.M."/>
            <person name="Op Den Camp H."/>
            <person name="Overmann J."/>
            <person name="Amann R."/>
            <person name="Jetten M.S.M."/>
            <person name="Mascher T."/>
            <person name="Medema M.H."/>
            <person name="Devos D.P."/>
            <person name="Kaster A.-K."/>
            <person name="Ovreas L."/>
            <person name="Rohde M."/>
            <person name="Galperin M.Y."/>
            <person name="Jogler C."/>
        </authorList>
    </citation>
    <scope>NUCLEOTIDE SEQUENCE [LARGE SCALE GENOMIC DNA]</scope>
    <source>
        <strain evidence="3 4">Pla52n</strain>
    </source>
</reference>
<evidence type="ECO:0000256" key="2">
    <source>
        <dbReference type="SAM" id="Phobius"/>
    </source>
</evidence>
<keyword evidence="2" id="KW-0812">Transmembrane</keyword>
<gene>
    <name evidence="3" type="ORF">Pla52n_00510</name>
</gene>
<feature type="transmembrane region" description="Helical" evidence="2">
    <location>
        <begin position="29"/>
        <end position="50"/>
    </location>
</feature>